<name>A0A7X1FSJ7_9SPHN</name>
<proteinExistence type="predicted"/>
<organism evidence="2 3">
    <name type="scientific">Novosphingobium flavum</name>
    <dbReference type="NCBI Taxonomy" id="1778672"/>
    <lineage>
        <taxon>Bacteria</taxon>
        <taxon>Pseudomonadati</taxon>
        <taxon>Pseudomonadota</taxon>
        <taxon>Alphaproteobacteria</taxon>
        <taxon>Sphingomonadales</taxon>
        <taxon>Sphingomonadaceae</taxon>
        <taxon>Novosphingobium</taxon>
    </lineage>
</organism>
<evidence type="ECO:0000256" key="1">
    <source>
        <dbReference type="SAM" id="SignalP"/>
    </source>
</evidence>
<sequence>MSFKMSVLAPFAAVLLGAAPALAAGNSPSALPVAVVKADAEIPFANHGGVYSWHAVSDREVWFEDRSHKWYRAELMMPAFDLPFIEGVGIDARPMGTLDRFGGVIVKGQTYRFASFDLMAGPPPDLAKKPKKH</sequence>
<dbReference type="AlphaFoldDB" id="A0A7X1FSJ7"/>
<dbReference type="RefSeq" id="WP_185664495.1">
    <property type="nucleotide sequence ID" value="NZ_JACLAW010000008.1"/>
</dbReference>
<dbReference type="InterPro" id="IPR045500">
    <property type="entry name" value="DUF6491"/>
</dbReference>
<comment type="caution">
    <text evidence="2">The sequence shown here is derived from an EMBL/GenBank/DDBJ whole genome shotgun (WGS) entry which is preliminary data.</text>
</comment>
<feature type="chain" id="PRO_5030675846" evidence="1">
    <location>
        <begin position="24"/>
        <end position="133"/>
    </location>
</feature>
<evidence type="ECO:0000313" key="3">
    <source>
        <dbReference type="Proteomes" id="UP000566813"/>
    </source>
</evidence>
<protein>
    <submittedName>
        <fullName evidence="2">Uncharacterized protein</fullName>
    </submittedName>
</protein>
<dbReference type="Pfam" id="PF20101">
    <property type="entry name" value="DUF6491"/>
    <property type="match status" value="1"/>
</dbReference>
<keyword evidence="1" id="KW-0732">Signal</keyword>
<evidence type="ECO:0000313" key="2">
    <source>
        <dbReference type="EMBL" id="MBC2666198.1"/>
    </source>
</evidence>
<gene>
    <name evidence="2" type="ORF">H7F51_11785</name>
</gene>
<dbReference type="EMBL" id="JACLAW010000008">
    <property type="protein sequence ID" value="MBC2666198.1"/>
    <property type="molecule type" value="Genomic_DNA"/>
</dbReference>
<accession>A0A7X1FSJ7</accession>
<reference evidence="2 3" key="1">
    <citation type="submission" date="2020-08" db="EMBL/GenBank/DDBJ databases">
        <title>The genome sequence of type strain Novosphingobium flavum NBRC 111647.</title>
        <authorList>
            <person name="Liu Y."/>
        </authorList>
    </citation>
    <scope>NUCLEOTIDE SEQUENCE [LARGE SCALE GENOMIC DNA]</scope>
    <source>
        <strain evidence="2 3">NBRC 111647</strain>
    </source>
</reference>
<feature type="signal peptide" evidence="1">
    <location>
        <begin position="1"/>
        <end position="23"/>
    </location>
</feature>
<keyword evidence="3" id="KW-1185">Reference proteome</keyword>
<dbReference type="Proteomes" id="UP000566813">
    <property type="component" value="Unassembled WGS sequence"/>
</dbReference>